<name>A0ACD5IHG8_9PROT</name>
<gene>
    <name evidence="1" type="ORF">HF292_011545</name>
</gene>
<accession>A0ACD5IHG8</accession>
<sequence>MARIDLNKDIKVADMQAVLSAIRSEAAAHELCLELARDENNVWIIRPAPLEAKPAKKGALQ</sequence>
<dbReference type="Proteomes" id="UP001196097">
    <property type="component" value="Chromosome"/>
</dbReference>
<evidence type="ECO:0000313" key="1">
    <source>
        <dbReference type="EMBL" id="XRP72426.1"/>
    </source>
</evidence>
<proteinExistence type="predicted"/>
<protein>
    <submittedName>
        <fullName evidence="1">Uncharacterized protein</fullName>
    </submittedName>
</protein>
<reference evidence="1 2" key="1">
    <citation type="journal article" date="2021" name="ISME J.">
        <title>Genomic evolution of the class Acidithiobacillia: deep-branching Proteobacteria living in extreme acidic conditions.</title>
        <authorList>
            <person name="Moya-Beltran A."/>
            <person name="Beard S."/>
            <person name="Rojas-Villalobos C."/>
            <person name="Issotta F."/>
            <person name="Gallardo Y."/>
            <person name="Ulloa R."/>
            <person name="Giaveno A."/>
            <person name="Degli Esposti M."/>
            <person name="Johnson D.B."/>
            <person name="Quatrini R."/>
        </authorList>
    </citation>
    <scope>NUCLEOTIDE SEQUENCE [LARGE SCALE GENOMIC DNA]</scope>
    <source>
        <strain evidence="1 2">CF3</strain>
    </source>
</reference>
<organism evidence="1 2">
    <name type="scientific">Acidithiobacillus ferruginosus</name>
    <dbReference type="NCBI Taxonomy" id="3063951"/>
    <lineage>
        <taxon>Bacteria</taxon>
        <taxon>Pseudomonadati</taxon>
        <taxon>Pseudomonadota</taxon>
        <taxon>Acidithiobacillia</taxon>
        <taxon>Acidithiobacillales</taxon>
        <taxon>Acidithiobacillaceae</taxon>
        <taxon>Acidithiobacillus</taxon>
    </lineage>
</organism>
<keyword evidence="2" id="KW-1185">Reference proteome</keyword>
<evidence type="ECO:0000313" key="2">
    <source>
        <dbReference type="Proteomes" id="UP001196097"/>
    </source>
</evidence>
<dbReference type="EMBL" id="CP130946">
    <property type="protein sequence ID" value="XRP72426.1"/>
    <property type="molecule type" value="Genomic_DNA"/>
</dbReference>